<sequence>MKAEFAETESFEVNREYTQESDHGSDSMDVSEESLRQALARLGGGKSARSQNGNQGSHAAQAGRRHANQAPVHAQGSDARQENRRRRFVQDGQVVVEHQHSRSASPRASVAAQEDHDEIERLKQSVRREQRRWEEGERALAEARSAIRALETRAAHADLHAQELDSQLRQRDERIAELTVQLRDAVANQTVVQDVEDTAPQRAPRAAQPRRARVAEPVLATDDEPEPVKWWIRN</sequence>
<comment type="caution">
    <text evidence="2">The sequence shown here is derived from an EMBL/GenBank/DDBJ whole genome shotgun (WGS) entry which is preliminary data.</text>
</comment>
<feature type="region of interest" description="Disordered" evidence="1">
    <location>
        <begin position="1"/>
        <end position="117"/>
    </location>
</feature>
<evidence type="ECO:0000256" key="1">
    <source>
        <dbReference type="SAM" id="MobiDB-lite"/>
    </source>
</evidence>
<reference evidence="2 3" key="1">
    <citation type="submission" date="2012-10" db="EMBL/GenBank/DDBJ databases">
        <title>Genome sequencing of Tanticharoenia sakaeratensis NBRC 103193.</title>
        <authorList>
            <person name="Azuma Y."/>
            <person name="Hadano H."/>
            <person name="Hirakawa H."/>
            <person name="Matsushita K."/>
        </authorList>
    </citation>
    <scope>NUCLEOTIDE SEQUENCE [LARGE SCALE GENOMIC DNA]</scope>
    <source>
        <strain evidence="2 3">NBRC 103193</strain>
    </source>
</reference>
<proteinExistence type="predicted"/>
<dbReference type="EMBL" id="BALE01000016">
    <property type="protein sequence ID" value="GAN54085.1"/>
    <property type="molecule type" value="Genomic_DNA"/>
</dbReference>
<dbReference type="Proteomes" id="UP000032679">
    <property type="component" value="Unassembled WGS sequence"/>
</dbReference>
<protein>
    <submittedName>
        <fullName evidence="2">Uncharacterized protein</fullName>
    </submittedName>
</protein>
<feature type="region of interest" description="Disordered" evidence="1">
    <location>
        <begin position="193"/>
        <end position="220"/>
    </location>
</feature>
<feature type="compositionally biased region" description="Basic and acidic residues" evidence="1">
    <location>
        <begin position="12"/>
        <end position="26"/>
    </location>
</feature>
<organism evidence="2 3">
    <name type="scientific">Tanticharoenia sakaeratensis NBRC 103193</name>
    <dbReference type="NCBI Taxonomy" id="1231623"/>
    <lineage>
        <taxon>Bacteria</taxon>
        <taxon>Pseudomonadati</taxon>
        <taxon>Pseudomonadota</taxon>
        <taxon>Alphaproteobacteria</taxon>
        <taxon>Acetobacterales</taxon>
        <taxon>Acetobacteraceae</taxon>
        <taxon>Tanticharoenia</taxon>
    </lineage>
</organism>
<keyword evidence="3" id="KW-1185">Reference proteome</keyword>
<feature type="compositionally biased region" description="Acidic residues" evidence="1">
    <location>
        <begin position="1"/>
        <end position="10"/>
    </location>
</feature>
<feature type="compositionally biased region" description="Polar residues" evidence="1">
    <location>
        <begin position="48"/>
        <end position="58"/>
    </location>
</feature>
<gene>
    <name evidence="2" type="ORF">Tasa_016_005</name>
</gene>
<accession>A0A0D6MKU3</accession>
<feature type="compositionally biased region" description="Low complexity" evidence="1">
    <location>
        <begin position="200"/>
        <end position="209"/>
    </location>
</feature>
<evidence type="ECO:0000313" key="2">
    <source>
        <dbReference type="EMBL" id="GAN54085.1"/>
    </source>
</evidence>
<name>A0A0D6MKU3_9PROT</name>
<dbReference type="AlphaFoldDB" id="A0A0D6MKU3"/>
<evidence type="ECO:0000313" key="3">
    <source>
        <dbReference type="Proteomes" id="UP000032679"/>
    </source>
</evidence>
<feature type="compositionally biased region" description="Low complexity" evidence="1">
    <location>
        <begin position="102"/>
        <end position="112"/>
    </location>
</feature>